<keyword evidence="3" id="KW-1185">Reference proteome</keyword>
<name>A0A1Q8SUQ7_9GAMM</name>
<dbReference type="EMBL" id="MSDO01000005">
    <property type="protein sequence ID" value="OLO05092.1"/>
    <property type="molecule type" value="Genomic_DNA"/>
</dbReference>
<accession>A0A1Q8SUQ7</accession>
<sequence>MALRNSLWNAFDQGFLSYLRAGHAIEESYYLRRFYLALYESHLKLPTHYIDLFHDSEAKKLFRTFSESPWYEVYDILEFVVNWVESNIGNGRRSLTIGEFKSKNIEKYAVALKDIFNNKLERENSGFRFVGTVLVQVTSDTEIKAIEQGVAQTDRFSPVGQHLASALHYLTSKTDRDYRNSVKESVLSLESLCKIVTGDKAGTLGQLLKELEKQKTIPPTMSAAYSKIYGFSSQPNGIRHGMLDEDEIGYDEALYMLVVCSAFVNYVTKVVGQ</sequence>
<evidence type="ECO:0000313" key="2">
    <source>
        <dbReference type="EMBL" id="OLO05092.1"/>
    </source>
</evidence>
<evidence type="ECO:0000313" key="3">
    <source>
        <dbReference type="Proteomes" id="UP000186878"/>
    </source>
</evidence>
<comment type="caution">
    <text evidence="2">The sequence shown here is derived from an EMBL/GenBank/DDBJ whole genome shotgun (WGS) entry which is preliminary data.</text>
</comment>
<dbReference type="STRING" id="404433.BTW07_05620"/>
<feature type="domain" description="HEPN AbiJ-N-terminal" evidence="1">
    <location>
        <begin position="2"/>
        <end position="149"/>
    </location>
</feature>
<dbReference type="Proteomes" id="UP000186878">
    <property type="component" value="Unassembled WGS sequence"/>
</dbReference>
<reference evidence="2 3" key="1">
    <citation type="submission" date="2016-12" db="EMBL/GenBank/DDBJ databases">
        <title>Draft genome sequences of strains Salinicola socius SMB35, Salinicola sp. MH3R3-1 and Chromohalobacter sp. SMB17 from the Verkhnekamsk potash mining region of Russia.</title>
        <authorList>
            <person name="Mavrodi D.V."/>
            <person name="Olsson B.E."/>
            <person name="Korsakova E.S."/>
            <person name="Pyankova A."/>
            <person name="Mavrodi O.V."/>
            <person name="Plotnikova E.G."/>
        </authorList>
    </citation>
    <scope>NUCLEOTIDE SEQUENCE [LARGE SCALE GENOMIC DNA]</scope>
    <source>
        <strain evidence="2 3">SMB35</strain>
    </source>
</reference>
<proteinExistence type="predicted"/>
<dbReference type="Pfam" id="PF18863">
    <property type="entry name" value="AbiJ_NTD4"/>
    <property type="match status" value="1"/>
</dbReference>
<dbReference type="InterPro" id="IPR049503">
    <property type="entry name" value="AbiJ_NTD4"/>
</dbReference>
<organism evidence="2 3">
    <name type="scientific">Salinicola socius</name>
    <dbReference type="NCBI Taxonomy" id="404433"/>
    <lineage>
        <taxon>Bacteria</taxon>
        <taxon>Pseudomonadati</taxon>
        <taxon>Pseudomonadota</taxon>
        <taxon>Gammaproteobacteria</taxon>
        <taxon>Oceanospirillales</taxon>
        <taxon>Halomonadaceae</taxon>
        <taxon>Salinicola</taxon>
    </lineage>
</organism>
<dbReference type="AlphaFoldDB" id="A0A1Q8SUQ7"/>
<evidence type="ECO:0000259" key="1">
    <source>
        <dbReference type="Pfam" id="PF18863"/>
    </source>
</evidence>
<protein>
    <recommendedName>
        <fullName evidence="1">HEPN AbiJ-N-terminal domain-containing protein</fullName>
    </recommendedName>
</protein>
<gene>
    <name evidence="2" type="ORF">BTW07_05620</name>
</gene>